<sequence length="127" mass="14300">MTIQTPPDPTAADLAKHLPQAITRYLREADPQHKANAHDLLSAFATDAIVIDDDGKTYTGHDEIHHWRETEASEYTYTVEVSHVEKFDDTHYVVTNHLEGDFPGGVVDIIYRFTLADDLITKLEIAP</sequence>
<evidence type="ECO:0000313" key="2">
    <source>
        <dbReference type="Proteomes" id="UP000293342"/>
    </source>
</evidence>
<dbReference type="EMBL" id="SJKD01000004">
    <property type="protein sequence ID" value="TCC49028.1"/>
    <property type="molecule type" value="Genomic_DNA"/>
</dbReference>
<proteinExistence type="predicted"/>
<evidence type="ECO:0000313" key="1">
    <source>
        <dbReference type="EMBL" id="TCC49028.1"/>
    </source>
</evidence>
<dbReference type="InterPro" id="IPR032710">
    <property type="entry name" value="NTF2-like_dom_sf"/>
</dbReference>
<accession>A0A4R0JV20</accession>
<dbReference type="AlphaFoldDB" id="A0A4R0JV20"/>
<dbReference type="Proteomes" id="UP000293342">
    <property type="component" value="Unassembled WGS sequence"/>
</dbReference>
<dbReference type="RefSeq" id="WP_131515280.1">
    <property type="nucleotide sequence ID" value="NZ_SJKD01000004.1"/>
</dbReference>
<name>A0A4R0JV20_9ACTN</name>
<keyword evidence="2" id="KW-1185">Reference proteome</keyword>
<dbReference type="SUPFAM" id="SSF54427">
    <property type="entry name" value="NTF2-like"/>
    <property type="match status" value="1"/>
</dbReference>
<protein>
    <submittedName>
        <fullName evidence="1">Nuclear transport factor 2 family protein</fullName>
    </submittedName>
</protein>
<dbReference type="Gene3D" id="3.10.450.50">
    <property type="match status" value="1"/>
</dbReference>
<comment type="caution">
    <text evidence="1">The sequence shown here is derived from an EMBL/GenBank/DDBJ whole genome shotgun (WGS) entry which is preliminary data.</text>
</comment>
<reference evidence="1 2" key="1">
    <citation type="submission" date="2019-02" db="EMBL/GenBank/DDBJ databases">
        <title>Kribbella capetownensis sp. nov. and Kribbella speibonae sp. nov., isolated from soil.</title>
        <authorList>
            <person name="Curtis S.M."/>
            <person name="Norton I."/>
            <person name="Everest G.J."/>
            <person name="Meyers P.R."/>
        </authorList>
    </citation>
    <scope>NUCLEOTIDE SEQUENCE [LARGE SCALE GENOMIC DNA]</scope>
    <source>
        <strain evidence="1 2">YM53</strain>
    </source>
</reference>
<dbReference type="OrthoDB" id="8684708at2"/>
<gene>
    <name evidence="1" type="ORF">E0H75_20990</name>
</gene>
<organism evidence="1 2">
    <name type="scientific">Kribbella capetownensis</name>
    <dbReference type="NCBI Taxonomy" id="1572659"/>
    <lineage>
        <taxon>Bacteria</taxon>
        <taxon>Bacillati</taxon>
        <taxon>Actinomycetota</taxon>
        <taxon>Actinomycetes</taxon>
        <taxon>Propionibacteriales</taxon>
        <taxon>Kribbellaceae</taxon>
        <taxon>Kribbella</taxon>
    </lineage>
</organism>